<evidence type="ECO:0000256" key="2">
    <source>
        <dbReference type="ARBA" id="ARBA00004922"/>
    </source>
</evidence>
<evidence type="ECO:0000256" key="9">
    <source>
        <dbReference type="ARBA" id="ARBA00023136"/>
    </source>
</evidence>
<dbReference type="GO" id="GO:0033842">
    <property type="term" value="F:N-acetyl-beta-glucosaminyl-derivative 4-beta-N-acetylgalactosaminyltransferase activity"/>
    <property type="evidence" value="ECO:0007669"/>
    <property type="project" value="TreeGrafter"/>
</dbReference>
<keyword evidence="6 12" id="KW-0812">Transmembrane</keyword>
<dbReference type="InterPro" id="IPR029044">
    <property type="entry name" value="Nucleotide-diphossugar_trans"/>
</dbReference>
<sequence length="666" mass="78406">MPCVTCSYIITKTSNVINIRNLLFALLVVVTIELLTFNPTKCAMMGSLLGLCSVQRLRGGSTKGRQISWIWTNTEPETKLPLCPLIPPTIVGKVPVTTAVYSWESLEEKFHNVEMGGRYRPTHCTARHRVAIVLPFRDREIHLKILLNNLHPFLQNQQLDYAIFIVDLMPEVTFNRAMLLNIGFTEALKQYDYQCFIFHDVDLIPEMGHNMYSCPENPRHMSVAIDTMHYRLPYNNIFGGVVAMTKEQFQQVNGFSNKYFGWGGEDDDMFNRIRHNNMSITRYPGDVSRYKMLSHRKEHGNPDRFHLLQGSKKRLQKDGLNSLKYSRQKLELRKLYTYLLVDIDEVYIMSNGLYNRSHQQQHQHQLQQQFQEQQVDQQHISRLQKEIQQMQNKEAQKERIEQRQKQKQQLQMQNQQKQQLQIQNQQKQANKPIQLNAHLNQHVQQNLHQQQPIQTNVQNSKNLFQPIVQNYRPEQPNLPKDQQLRPIILDNQQKQSIDQNNQPIQPNQQQTLNPNQQVQQNQKIPTNQQQKQQIQQKLQSILGIKQNQQKNQQVQQKNQDTQQNQQHNLHIQQMQQQNQQIQQNQQHNEQIHQTQKPKQQIQQNQQQNQENLQQNQREHPSKQNQLTQQNALPKIQALPEQHAQQNNNIGGVIKLPNLIKHPGVRI</sequence>
<evidence type="ECO:0000256" key="1">
    <source>
        <dbReference type="ARBA" id="ARBA00004606"/>
    </source>
</evidence>
<dbReference type="GO" id="GO:0005975">
    <property type="term" value="P:carbohydrate metabolic process"/>
    <property type="evidence" value="ECO:0007669"/>
    <property type="project" value="InterPro"/>
</dbReference>
<feature type="transmembrane region" description="Helical" evidence="12">
    <location>
        <begin position="21"/>
        <end position="37"/>
    </location>
</feature>
<name>A0A210Q5H3_MIZYE</name>
<dbReference type="UniPathway" id="UPA00378"/>
<evidence type="ECO:0000259" key="14">
    <source>
        <dbReference type="Pfam" id="PF13733"/>
    </source>
</evidence>
<feature type="compositionally biased region" description="Low complexity" evidence="11">
    <location>
        <begin position="407"/>
        <end position="429"/>
    </location>
</feature>
<evidence type="ECO:0000256" key="12">
    <source>
        <dbReference type="SAM" id="Phobius"/>
    </source>
</evidence>
<organism evidence="15 16">
    <name type="scientific">Mizuhopecten yessoensis</name>
    <name type="common">Japanese scallop</name>
    <name type="synonym">Patinopecten yessoensis</name>
    <dbReference type="NCBI Taxonomy" id="6573"/>
    <lineage>
        <taxon>Eukaryota</taxon>
        <taxon>Metazoa</taxon>
        <taxon>Spiralia</taxon>
        <taxon>Lophotrochozoa</taxon>
        <taxon>Mollusca</taxon>
        <taxon>Bivalvia</taxon>
        <taxon>Autobranchia</taxon>
        <taxon>Pteriomorphia</taxon>
        <taxon>Pectinida</taxon>
        <taxon>Pectinoidea</taxon>
        <taxon>Pectinidae</taxon>
        <taxon>Mizuhopecten</taxon>
    </lineage>
</organism>
<dbReference type="InterPro" id="IPR003859">
    <property type="entry name" value="Galactosyl_T"/>
</dbReference>
<dbReference type="PANTHER" id="PTHR19300">
    <property type="entry name" value="BETA-1,4-GALACTOSYLTRANSFERASE"/>
    <property type="match status" value="1"/>
</dbReference>
<comment type="pathway">
    <text evidence="2">Protein modification; protein glycosylation.</text>
</comment>
<dbReference type="PRINTS" id="PR02050">
    <property type="entry name" value="B14GALTRFASE"/>
</dbReference>
<comment type="similarity">
    <text evidence="3">Belongs to the glycosyltransferase 7 family.</text>
</comment>
<evidence type="ECO:0000256" key="7">
    <source>
        <dbReference type="ARBA" id="ARBA00022968"/>
    </source>
</evidence>
<evidence type="ECO:0000256" key="4">
    <source>
        <dbReference type="ARBA" id="ARBA00022676"/>
    </source>
</evidence>
<dbReference type="PANTHER" id="PTHR19300:SF57">
    <property type="entry name" value="BETA-1,4-N-ACETYLGALACTOSAMINYLTRANSFERASE"/>
    <property type="match status" value="1"/>
</dbReference>
<keyword evidence="16" id="KW-1185">Reference proteome</keyword>
<keyword evidence="4" id="KW-0328">Glycosyltransferase</keyword>
<gene>
    <name evidence="15" type="ORF">KP79_PYT06613</name>
</gene>
<dbReference type="Pfam" id="PF02709">
    <property type="entry name" value="Glyco_transf_7C"/>
    <property type="match status" value="1"/>
</dbReference>
<evidence type="ECO:0000313" key="16">
    <source>
        <dbReference type="Proteomes" id="UP000242188"/>
    </source>
</evidence>
<feature type="compositionally biased region" description="Basic and acidic residues" evidence="11">
    <location>
        <begin position="394"/>
        <end position="404"/>
    </location>
</feature>
<evidence type="ECO:0000256" key="11">
    <source>
        <dbReference type="SAM" id="MobiDB-lite"/>
    </source>
</evidence>
<dbReference type="EMBL" id="NEDP02004983">
    <property type="protein sequence ID" value="OWF43939.1"/>
    <property type="molecule type" value="Genomic_DNA"/>
</dbReference>
<dbReference type="InterPro" id="IPR027995">
    <property type="entry name" value="Galactosyl_T_N"/>
</dbReference>
<feature type="domain" description="Galactosyltransferase C-terminal" evidence="13">
    <location>
        <begin position="219"/>
        <end position="296"/>
    </location>
</feature>
<dbReference type="GO" id="GO:0005794">
    <property type="term" value="C:Golgi apparatus"/>
    <property type="evidence" value="ECO:0007669"/>
    <property type="project" value="TreeGrafter"/>
</dbReference>
<keyword evidence="10" id="KW-0325">Glycoprotein</keyword>
<comment type="caution">
    <text evidence="15">The sequence shown here is derived from an EMBL/GenBank/DDBJ whole genome shotgun (WGS) entry which is preliminary data.</text>
</comment>
<evidence type="ECO:0000256" key="6">
    <source>
        <dbReference type="ARBA" id="ARBA00022692"/>
    </source>
</evidence>
<keyword evidence="8 12" id="KW-1133">Transmembrane helix</keyword>
<dbReference type="OrthoDB" id="10016069at2759"/>
<accession>A0A210Q5H3</accession>
<evidence type="ECO:0000313" key="15">
    <source>
        <dbReference type="EMBL" id="OWF43939.1"/>
    </source>
</evidence>
<evidence type="ECO:0000256" key="10">
    <source>
        <dbReference type="ARBA" id="ARBA00023180"/>
    </source>
</evidence>
<reference evidence="15 16" key="1">
    <citation type="journal article" date="2017" name="Nat. Ecol. Evol.">
        <title>Scallop genome provides insights into evolution of bilaterian karyotype and development.</title>
        <authorList>
            <person name="Wang S."/>
            <person name="Zhang J."/>
            <person name="Jiao W."/>
            <person name="Li J."/>
            <person name="Xun X."/>
            <person name="Sun Y."/>
            <person name="Guo X."/>
            <person name="Huan P."/>
            <person name="Dong B."/>
            <person name="Zhang L."/>
            <person name="Hu X."/>
            <person name="Sun X."/>
            <person name="Wang J."/>
            <person name="Zhao C."/>
            <person name="Wang Y."/>
            <person name="Wang D."/>
            <person name="Huang X."/>
            <person name="Wang R."/>
            <person name="Lv J."/>
            <person name="Li Y."/>
            <person name="Zhang Z."/>
            <person name="Liu B."/>
            <person name="Lu W."/>
            <person name="Hui Y."/>
            <person name="Liang J."/>
            <person name="Zhou Z."/>
            <person name="Hou R."/>
            <person name="Li X."/>
            <person name="Liu Y."/>
            <person name="Li H."/>
            <person name="Ning X."/>
            <person name="Lin Y."/>
            <person name="Zhao L."/>
            <person name="Xing Q."/>
            <person name="Dou J."/>
            <person name="Li Y."/>
            <person name="Mao J."/>
            <person name="Guo H."/>
            <person name="Dou H."/>
            <person name="Li T."/>
            <person name="Mu C."/>
            <person name="Jiang W."/>
            <person name="Fu Q."/>
            <person name="Fu X."/>
            <person name="Miao Y."/>
            <person name="Liu J."/>
            <person name="Yu Q."/>
            <person name="Li R."/>
            <person name="Liao H."/>
            <person name="Li X."/>
            <person name="Kong Y."/>
            <person name="Jiang Z."/>
            <person name="Chourrout D."/>
            <person name="Li R."/>
            <person name="Bao Z."/>
        </authorList>
    </citation>
    <scope>NUCLEOTIDE SEQUENCE [LARGE SCALE GENOMIC DNA]</scope>
    <source>
        <strain evidence="15 16">PY_sf001</strain>
    </source>
</reference>
<dbReference type="GO" id="GO:0006688">
    <property type="term" value="P:glycosphingolipid biosynthetic process"/>
    <property type="evidence" value="ECO:0007669"/>
    <property type="project" value="TreeGrafter"/>
</dbReference>
<dbReference type="Gene3D" id="3.90.550.10">
    <property type="entry name" value="Spore Coat Polysaccharide Biosynthesis Protein SpsA, Chain A"/>
    <property type="match status" value="1"/>
</dbReference>
<dbReference type="GO" id="GO:0016020">
    <property type="term" value="C:membrane"/>
    <property type="evidence" value="ECO:0007669"/>
    <property type="project" value="UniProtKB-SubCell"/>
</dbReference>
<proteinExistence type="inferred from homology"/>
<dbReference type="CDD" id="cd00899">
    <property type="entry name" value="b4GalT"/>
    <property type="match status" value="1"/>
</dbReference>
<evidence type="ECO:0000256" key="8">
    <source>
        <dbReference type="ARBA" id="ARBA00022989"/>
    </source>
</evidence>
<feature type="region of interest" description="Disordered" evidence="11">
    <location>
        <begin position="391"/>
        <end position="429"/>
    </location>
</feature>
<keyword evidence="9 12" id="KW-0472">Membrane</keyword>
<keyword evidence="7" id="KW-0735">Signal-anchor</keyword>
<dbReference type="AlphaFoldDB" id="A0A210Q5H3"/>
<feature type="region of interest" description="Disordered" evidence="11">
    <location>
        <begin position="549"/>
        <end position="629"/>
    </location>
</feature>
<dbReference type="Proteomes" id="UP000242188">
    <property type="component" value="Unassembled WGS sequence"/>
</dbReference>
<feature type="region of interest" description="Disordered" evidence="11">
    <location>
        <begin position="498"/>
        <end position="531"/>
    </location>
</feature>
<evidence type="ECO:0000256" key="3">
    <source>
        <dbReference type="ARBA" id="ARBA00005735"/>
    </source>
</evidence>
<evidence type="ECO:0000259" key="13">
    <source>
        <dbReference type="Pfam" id="PF02709"/>
    </source>
</evidence>
<keyword evidence="5 15" id="KW-0808">Transferase</keyword>
<dbReference type="Pfam" id="PF13733">
    <property type="entry name" value="Glyco_transf_7N"/>
    <property type="match status" value="1"/>
</dbReference>
<feature type="domain" description="Galactosyltransferase N-terminal" evidence="14">
    <location>
        <begin position="83"/>
        <end position="215"/>
    </location>
</feature>
<comment type="subcellular location">
    <subcellularLocation>
        <location evidence="1">Membrane</location>
        <topology evidence="1">Single-pass type II membrane protein</topology>
    </subcellularLocation>
</comment>
<evidence type="ECO:0000256" key="5">
    <source>
        <dbReference type="ARBA" id="ARBA00022679"/>
    </source>
</evidence>
<dbReference type="GO" id="GO:0008378">
    <property type="term" value="F:galactosyltransferase activity"/>
    <property type="evidence" value="ECO:0007669"/>
    <property type="project" value="TreeGrafter"/>
</dbReference>
<dbReference type="InterPro" id="IPR027791">
    <property type="entry name" value="Galactosyl_T_C"/>
</dbReference>
<feature type="compositionally biased region" description="Low complexity" evidence="11">
    <location>
        <begin position="549"/>
        <end position="615"/>
    </location>
</feature>
<protein>
    <submittedName>
        <fullName evidence="15">Beta-1,4-N-acetylgalactosaminyltransferase bre-4</fullName>
    </submittedName>
</protein>
<dbReference type="SUPFAM" id="SSF53448">
    <property type="entry name" value="Nucleotide-diphospho-sugar transferases"/>
    <property type="match status" value="1"/>
</dbReference>
<feature type="compositionally biased region" description="Low complexity" evidence="11">
    <location>
        <begin position="499"/>
        <end position="531"/>
    </location>
</feature>